<gene>
    <name evidence="2" type="ORF">PR048_031184</name>
</gene>
<evidence type="ECO:0000256" key="1">
    <source>
        <dbReference type="SAM" id="MobiDB-lite"/>
    </source>
</evidence>
<keyword evidence="3" id="KW-1185">Reference proteome</keyword>
<reference evidence="2 3" key="1">
    <citation type="submission" date="2023-02" db="EMBL/GenBank/DDBJ databases">
        <title>LHISI_Scaffold_Assembly.</title>
        <authorList>
            <person name="Stuart O.P."/>
            <person name="Cleave R."/>
            <person name="Magrath M.J.L."/>
            <person name="Mikheyev A.S."/>
        </authorList>
    </citation>
    <scope>NUCLEOTIDE SEQUENCE [LARGE SCALE GENOMIC DNA]</scope>
    <source>
        <strain evidence="2">Daus_M_001</strain>
        <tissue evidence="2">Leg muscle</tissue>
    </source>
</reference>
<evidence type="ECO:0000313" key="3">
    <source>
        <dbReference type="Proteomes" id="UP001159363"/>
    </source>
</evidence>
<feature type="region of interest" description="Disordered" evidence="1">
    <location>
        <begin position="1"/>
        <end position="43"/>
    </location>
</feature>
<sequence>MEQRRHARRGEIPEKTRRPAASSLNSRNFPIPAHRQRPGNFAHSSGNKLDSAVLCALVHQSVVHWLLLQLNARPENPPTNGIVRGTIPTCENPVTRPGIEPGSPWWEASSLTAQPLWLRILIGPIARRSVGRTCCDKWPLMRAAVTNNDGRRAGNGRRGLGAMGKLFFLPRPAEREIVICHHNGPRVEEGIVKEKGGGGSFPTAKRVRVCLEGMVGGTGTAEITSEKRRGKGDEAGGKRIQKARDLCAAHVQTIDLPFHDASGQEGPRYLRPLIYVSSQVLGRTDARLDHRGSKIDPKSNLRSTQKTVAPFEFRTGLEIEMRFISNRRNRQFEILIRDQQPSEKYAYFHDVIYYEPIAKFLSYLISISHFETKIDESEIQNHEVSLMQPFYIGTKNKLDSGSELESFDLGSGKMLVQPGINHRVLKKA</sequence>
<feature type="compositionally biased region" description="Basic and acidic residues" evidence="1">
    <location>
        <begin position="1"/>
        <end position="17"/>
    </location>
</feature>
<accession>A0ABQ9G4J7</accession>
<protein>
    <submittedName>
        <fullName evidence="2">Uncharacterized protein</fullName>
    </submittedName>
</protein>
<evidence type="ECO:0000313" key="2">
    <source>
        <dbReference type="EMBL" id="KAJ8867383.1"/>
    </source>
</evidence>
<comment type="caution">
    <text evidence="2">The sequence shown here is derived from an EMBL/GenBank/DDBJ whole genome shotgun (WGS) entry which is preliminary data.</text>
</comment>
<dbReference type="EMBL" id="JARBHB010000015">
    <property type="protein sequence ID" value="KAJ8867383.1"/>
    <property type="molecule type" value="Genomic_DNA"/>
</dbReference>
<proteinExistence type="predicted"/>
<dbReference type="Proteomes" id="UP001159363">
    <property type="component" value="Chromosome 14"/>
</dbReference>
<organism evidence="2 3">
    <name type="scientific">Dryococelus australis</name>
    <dbReference type="NCBI Taxonomy" id="614101"/>
    <lineage>
        <taxon>Eukaryota</taxon>
        <taxon>Metazoa</taxon>
        <taxon>Ecdysozoa</taxon>
        <taxon>Arthropoda</taxon>
        <taxon>Hexapoda</taxon>
        <taxon>Insecta</taxon>
        <taxon>Pterygota</taxon>
        <taxon>Neoptera</taxon>
        <taxon>Polyneoptera</taxon>
        <taxon>Phasmatodea</taxon>
        <taxon>Verophasmatodea</taxon>
        <taxon>Anareolatae</taxon>
        <taxon>Phasmatidae</taxon>
        <taxon>Eurycanthinae</taxon>
        <taxon>Dryococelus</taxon>
    </lineage>
</organism>
<name>A0ABQ9G4J7_9NEOP</name>